<dbReference type="Pfam" id="PF09504">
    <property type="entry name" value="RE_Bsp6I"/>
    <property type="match status" value="1"/>
</dbReference>
<protein>
    <submittedName>
        <fullName evidence="1">Uncharacterized protein</fullName>
    </submittedName>
</protein>
<accession>A0A076FMD0</accession>
<name>A0A076FMD0_9VIRU</name>
<dbReference type="GeneID" id="20041579"/>
<dbReference type="Proteomes" id="UP000028667">
    <property type="component" value="Segment"/>
</dbReference>
<dbReference type="KEGG" id="vg:20041579"/>
<keyword evidence="2" id="KW-1185">Reference proteome</keyword>
<dbReference type="InterPro" id="IPR019037">
    <property type="entry name" value="Restrct_endonuc_II_Bsp6I"/>
</dbReference>
<gene>
    <name evidence="1" type="ORF">AaV_238</name>
</gene>
<organism evidence="1 2">
    <name type="scientific">Aureococcus anophagefferens virus</name>
    <dbReference type="NCBI Taxonomy" id="1474867"/>
    <lineage>
        <taxon>Viruses</taxon>
        <taxon>Varidnaviria</taxon>
        <taxon>Bamfordvirae</taxon>
        <taxon>Nucleocytoviricota</taxon>
        <taxon>Megaviricetes</taxon>
        <taxon>Imitervirales</taxon>
        <taxon>Schizomimiviridae</taxon>
        <taxon>Kratosvirus</taxon>
        <taxon>Kratosvirus quantuckense</taxon>
    </lineage>
</organism>
<sequence length="208" mass="24758">MINKLKNIYNKHFKKTSQIKRKYNIQKLLKRRNYNEKLLARTFINILTEFKFYSRALKKYKEFDIRLPILPEFLSEILVYFAIRNILKDTSVTRKCIGDLASEEYGLIEVKGFASTAPNSFSTNMKWDSLFFIDCKTIENDNNVIIYKVLMSLNDFKNLIYVSKTKTFADYEKSKQRAKISFDNLTKQKKFVYEIVFQGNYKNLLSYS</sequence>
<dbReference type="EMBL" id="KJ645900">
    <property type="protein sequence ID" value="AII17063.1"/>
    <property type="molecule type" value="Genomic_DNA"/>
</dbReference>
<evidence type="ECO:0000313" key="2">
    <source>
        <dbReference type="Proteomes" id="UP000028667"/>
    </source>
</evidence>
<proteinExistence type="predicted"/>
<reference evidence="1 2" key="1">
    <citation type="journal article" date="2014" name="Virology">
        <title>Genome of brown tide virus (AaV), the little giant of the Megaviridae, elucidates NCLDV genome expansion and host-virus coevolution.</title>
        <authorList>
            <person name="Moniruzzaman M."/>
            <person name="LeCleir G.R."/>
            <person name="Brown C.M."/>
            <person name="Gobler C.J."/>
            <person name="Bidle K.D."/>
            <person name="Wilson W.H."/>
            <person name="Wilhelm S.W."/>
        </authorList>
    </citation>
    <scope>NUCLEOTIDE SEQUENCE [LARGE SCALE GENOMIC DNA]</scope>
    <source>
        <strain evidence="1">BtV-01</strain>
    </source>
</reference>
<dbReference type="RefSeq" id="YP_009052312.1">
    <property type="nucleotide sequence ID" value="NC_024697.1"/>
</dbReference>
<evidence type="ECO:0000313" key="1">
    <source>
        <dbReference type="EMBL" id="AII17063.1"/>
    </source>
</evidence>